<evidence type="ECO:0000256" key="1">
    <source>
        <dbReference type="ARBA" id="ARBA00022670"/>
    </source>
</evidence>
<keyword evidence="2" id="KW-0378">Hydrolase</keyword>
<keyword evidence="1" id="KW-0645">Protease</keyword>
<evidence type="ECO:0000256" key="7">
    <source>
        <dbReference type="PIRSR" id="PIRSR600246-3"/>
    </source>
</evidence>
<evidence type="ECO:0000313" key="8">
    <source>
        <dbReference type="EMBL" id="QGM96279.1"/>
    </source>
</evidence>
<dbReference type="EMBL" id="CP044331">
    <property type="protein sequence ID" value="QGM96279.1"/>
    <property type="molecule type" value="Genomic_DNA"/>
</dbReference>
<dbReference type="Pfam" id="PF01112">
    <property type="entry name" value="Asparaginase_2"/>
    <property type="match status" value="1"/>
</dbReference>
<accession>A0A6B8M3A0</accession>
<dbReference type="CDD" id="cd04512">
    <property type="entry name" value="Ntn_Asparaginase_2_like"/>
    <property type="match status" value="1"/>
</dbReference>
<dbReference type="Gene3D" id="3.60.20.30">
    <property type="entry name" value="(Glycosyl)asparaginase"/>
    <property type="match status" value="1"/>
</dbReference>
<dbReference type="SUPFAM" id="SSF56235">
    <property type="entry name" value="N-terminal nucleophile aminohydrolases (Ntn hydrolases)"/>
    <property type="match status" value="1"/>
</dbReference>
<proteinExistence type="predicted"/>
<evidence type="ECO:0000256" key="6">
    <source>
        <dbReference type="PIRSR" id="PIRSR600246-2"/>
    </source>
</evidence>
<dbReference type="InterPro" id="IPR029055">
    <property type="entry name" value="Ntn_hydrolases_N"/>
</dbReference>
<dbReference type="InterPro" id="IPR000246">
    <property type="entry name" value="Peptidase_T2"/>
</dbReference>
<gene>
    <name evidence="8" type="ORF">F7D14_01450</name>
</gene>
<sequence>MSYSLMIHGGAGAIRAPERYEASLRHIVETGARMLADGANALDAVTRCVALLEDDPLFNAGRGAALNADDAAFCDASIMDGRDLSAGAVAGVRGVRNPVTLARLVMEKTPHVFMIGAGAEQLGAAHGIAFEEESYFVTPERVAQLARAKARDETSLDHAPNAHGKLGTVGAAARDRAGDLAAATSTGGLVNQMSGRVGDSPVIGAGVFADNASCAVSCTGVGEQFLRTSLARMTAVFVETRHMPADAAAKAAIAYLQRKVNGSGGLIVVDRDARLGAAYSTPGMLFASASDGAIRIGAA</sequence>
<reference evidence="8 9" key="1">
    <citation type="submission" date="2019-09" db="EMBL/GenBank/DDBJ databases">
        <title>Isolation and complete genome sequencing of Methylocystis species.</title>
        <authorList>
            <person name="Rumah B.L."/>
            <person name="Stead C.E."/>
            <person name="Stevens B.C."/>
            <person name="Minton N.P."/>
            <person name="Grosse-Honebrink A."/>
            <person name="Zhang Y."/>
        </authorList>
    </citation>
    <scope>NUCLEOTIDE SEQUENCE [LARGE SCALE GENOMIC DNA]</scope>
    <source>
        <strain evidence="8 9">BRCS2</strain>
    </source>
</reference>
<dbReference type="Proteomes" id="UP000422569">
    <property type="component" value="Chromosome"/>
</dbReference>
<dbReference type="PANTHER" id="PTHR10188:SF6">
    <property type="entry name" value="N(4)-(BETA-N-ACETYLGLUCOSAMINYL)-L-ASPARAGINASE"/>
    <property type="match status" value="1"/>
</dbReference>
<evidence type="ECO:0000313" key="9">
    <source>
        <dbReference type="Proteomes" id="UP000422569"/>
    </source>
</evidence>
<keyword evidence="3" id="KW-0068">Autocatalytic cleavage</keyword>
<dbReference type="PANTHER" id="PTHR10188">
    <property type="entry name" value="L-ASPARAGINASE"/>
    <property type="match status" value="1"/>
</dbReference>
<name>A0A6B8M3A0_9HYPH</name>
<keyword evidence="9" id="KW-1185">Reference proteome</keyword>
<organism evidence="8 9">
    <name type="scientific">Methylocystis parvus</name>
    <dbReference type="NCBI Taxonomy" id="134"/>
    <lineage>
        <taxon>Bacteria</taxon>
        <taxon>Pseudomonadati</taxon>
        <taxon>Pseudomonadota</taxon>
        <taxon>Alphaproteobacteria</taxon>
        <taxon>Hyphomicrobiales</taxon>
        <taxon>Methylocystaceae</taxon>
        <taxon>Methylocystis</taxon>
    </lineage>
</organism>
<protein>
    <recommendedName>
        <fullName evidence="4">Isoaspartyl peptidase</fullName>
    </recommendedName>
</protein>
<dbReference type="KEGG" id="mpar:F7D14_01450"/>
<feature type="active site" description="Nucleophile" evidence="5">
    <location>
        <position position="168"/>
    </location>
</feature>
<dbReference type="GO" id="GO:0008233">
    <property type="term" value="F:peptidase activity"/>
    <property type="evidence" value="ECO:0007669"/>
    <property type="project" value="UniProtKB-KW"/>
</dbReference>
<feature type="site" description="Cleavage; by autolysis" evidence="7">
    <location>
        <begin position="167"/>
        <end position="168"/>
    </location>
</feature>
<evidence type="ECO:0000256" key="5">
    <source>
        <dbReference type="PIRSR" id="PIRSR600246-1"/>
    </source>
</evidence>
<evidence type="ECO:0000256" key="2">
    <source>
        <dbReference type="ARBA" id="ARBA00022801"/>
    </source>
</evidence>
<dbReference type="RefSeq" id="WP_016918823.1">
    <property type="nucleotide sequence ID" value="NZ_CP044331.1"/>
</dbReference>
<dbReference type="AlphaFoldDB" id="A0A6B8M3A0"/>
<evidence type="ECO:0000256" key="3">
    <source>
        <dbReference type="ARBA" id="ARBA00022813"/>
    </source>
</evidence>
<feature type="binding site" evidence="6">
    <location>
        <begin position="219"/>
        <end position="222"/>
    </location>
    <ligand>
        <name>substrate</name>
    </ligand>
</feature>
<feature type="binding site" evidence="6">
    <location>
        <begin position="196"/>
        <end position="199"/>
    </location>
    <ligand>
        <name>substrate</name>
    </ligand>
</feature>
<dbReference type="GO" id="GO:0016811">
    <property type="term" value="F:hydrolase activity, acting on carbon-nitrogen (but not peptide) bonds, in linear amides"/>
    <property type="evidence" value="ECO:0007669"/>
    <property type="project" value="UniProtKB-ARBA"/>
</dbReference>
<dbReference type="GO" id="GO:0006508">
    <property type="term" value="P:proteolysis"/>
    <property type="evidence" value="ECO:0007669"/>
    <property type="project" value="UniProtKB-KW"/>
</dbReference>
<evidence type="ECO:0000256" key="4">
    <source>
        <dbReference type="ARBA" id="ARBA00069124"/>
    </source>
</evidence>
<dbReference type="FunFam" id="3.60.20.30:FF:000001">
    <property type="entry name" value="Isoaspartyl peptidase/L-asparaginase"/>
    <property type="match status" value="1"/>
</dbReference>